<protein>
    <submittedName>
        <fullName evidence="5">Kinase D-interacting substrate</fullName>
    </submittedName>
</protein>
<dbReference type="PRINTS" id="PR01415">
    <property type="entry name" value="ANKYRIN"/>
</dbReference>
<sequence>MAELQTVAAVLDLLKVAYQAGVFLKKVKDADKIAFDLNERIKRLRGVLIGVQEVLEHRDEHEVSTQGNDAEVAARIDETVCSCKKTLEELQTKLGCSSKEQQNAGRSLLESIKLALRHPSISRISNELEARIQILSTDLAVLQFFDNTRTSANINANHDEVLKALSTLGTQVSKANNLLSDLMRAHHEFAAIQERGASAATPDDTFEDVSEDAIERLTEALRAAEDVHERYTSEWLPDDRSERFQRGFQIDSPLPITTPSLRRQSIPVLSPGAIASPNPEPSSIDRPAQVPEEDEDILPQEILDRYIAAYTERASKEREVEHFNQAEINLNHAIRYAQTRESYYGVPFENRAEMEEELAFLYSRQRKWADAVTKVMGLLRDRTGSAGGGSEPDDQSSLVIARQNQLLASIYFERHKVNSGSELSSTTDDIESAETHAKRAFNRRWKVFGEGERPVEEADQHNACIELLVRILETRDKTVEANELNKLLVEGSSMASDSIRRISTVHTHTQQPDEYSILDKHDILVEAIKSGDADQIKSLLAAGDLDLETCRESKTLLMHAVEHSDQGTVHKLLDPEVGADVNGKNKSGQTALHLAAMSGRHDMARCLLDHDAEMLPDRKGHTPVVKAVLAGDQTMVQVFFHHDESTLEVKGSDEWSLLHYAVDKSRSEVASYLLDSCPELKDSVDRAGKTPLHHAAESEKLQLMRVLLEHRHKADVNAVDSVSRTPLYLAASKPSTPHRENVVRLLVEHGALIDDRRPPPRARDYSSLKRHTRPRQDSAMSRTSVSTSGTSGTNSTSSSRLSRFIGRHR</sequence>
<keyword evidence="6" id="KW-1185">Reference proteome</keyword>
<reference evidence="5" key="1">
    <citation type="submission" date="2020-04" db="EMBL/GenBank/DDBJ databases">
        <title>Draft genome resource of the tomato pathogen Pseudocercospora fuligena.</title>
        <authorList>
            <person name="Zaccaron A."/>
        </authorList>
    </citation>
    <scope>NUCLEOTIDE SEQUENCE</scope>
    <source>
        <strain evidence="5">PF001</strain>
    </source>
</reference>
<evidence type="ECO:0000256" key="2">
    <source>
        <dbReference type="ARBA" id="ARBA00023043"/>
    </source>
</evidence>
<feature type="region of interest" description="Disordered" evidence="4">
    <location>
        <begin position="270"/>
        <end position="296"/>
    </location>
</feature>
<dbReference type="PANTHER" id="PTHR24198:SF165">
    <property type="entry name" value="ANKYRIN REPEAT-CONTAINING PROTEIN-RELATED"/>
    <property type="match status" value="1"/>
</dbReference>
<gene>
    <name evidence="5" type="ORF">HII31_13640</name>
</gene>
<dbReference type="SUPFAM" id="SSF48403">
    <property type="entry name" value="Ankyrin repeat"/>
    <property type="match status" value="1"/>
</dbReference>
<keyword evidence="2 3" id="KW-0040">ANK repeat</keyword>
<dbReference type="Pfam" id="PF12796">
    <property type="entry name" value="Ank_2"/>
    <property type="match status" value="2"/>
</dbReference>
<comment type="caution">
    <text evidence="5">The sequence shown here is derived from an EMBL/GenBank/DDBJ whole genome shotgun (WGS) entry which is preliminary data.</text>
</comment>
<dbReference type="InterPro" id="IPR002110">
    <property type="entry name" value="Ankyrin_rpt"/>
</dbReference>
<dbReference type="EMBL" id="JABCIY010000344">
    <property type="protein sequence ID" value="KAF7185017.1"/>
    <property type="molecule type" value="Genomic_DNA"/>
</dbReference>
<dbReference type="PROSITE" id="PS50088">
    <property type="entry name" value="ANK_REPEAT"/>
    <property type="match status" value="3"/>
</dbReference>
<evidence type="ECO:0000256" key="1">
    <source>
        <dbReference type="ARBA" id="ARBA00022737"/>
    </source>
</evidence>
<name>A0A8H6R738_9PEZI</name>
<feature type="repeat" description="ANK" evidence="3">
    <location>
        <begin position="587"/>
        <end position="614"/>
    </location>
</feature>
<keyword evidence="1" id="KW-0677">Repeat</keyword>
<feature type="compositionally biased region" description="Basic and acidic residues" evidence="4">
    <location>
        <begin position="754"/>
        <end position="767"/>
    </location>
</feature>
<dbReference type="InterPro" id="IPR036770">
    <property type="entry name" value="Ankyrin_rpt-contain_sf"/>
</dbReference>
<keyword evidence="5" id="KW-0418">Kinase</keyword>
<dbReference type="Proteomes" id="UP000660729">
    <property type="component" value="Unassembled WGS sequence"/>
</dbReference>
<dbReference type="PANTHER" id="PTHR24198">
    <property type="entry name" value="ANKYRIN REPEAT AND PROTEIN KINASE DOMAIN-CONTAINING PROTEIN"/>
    <property type="match status" value="1"/>
</dbReference>
<keyword evidence="5" id="KW-0808">Transferase</keyword>
<feature type="repeat" description="ANK" evidence="3">
    <location>
        <begin position="687"/>
        <end position="719"/>
    </location>
</feature>
<evidence type="ECO:0000256" key="3">
    <source>
        <dbReference type="PROSITE-ProRule" id="PRU00023"/>
    </source>
</evidence>
<evidence type="ECO:0000313" key="5">
    <source>
        <dbReference type="EMBL" id="KAF7185017.1"/>
    </source>
</evidence>
<proteinExistence type="predicted"/>
<evidence type="ECO:0000256" key="4">
    <source>
        <dbReference type="SAM" id="MobiDB-lite"/>
    </source>
</evidence>
<accession>A0A8H6R738</accession>
<dbReference type="OrthoDB" id="539213at2759"/>
<dbReference type="Gene3D" id="1.25.40.20">
    <property type="entry name" value="Ankyrin repeat-containing domain"/>
    <property type="match status" value="2"/>
</dbReference>
<organism evidence="5 6">
    <name type="scientific">Pseudocercospora fuligena</name>
    <dbReference type="NCBI Taxonomy" id="685502"/>
    <lineage>
        <taxon>Eukaryota</taxon>
        <taxon>Fungi</taxon>
        <taxon>Dikarya</taxon>
        <taxon>Ascomycota</taxon>
        <taxon>Pezizomycotina</taxon>
        <taxon>Dothideomycetes</taxon>
        <taxon>Dothideomycetidae</taxon>
        <taxon>Mycosphaerellales</taxon>
        <taxon>Mycosphaerellaceae</taxon>
        <taxon>Pseudocercospora</taxon>
    </lineage>
</organism>
<feature type="region of interest" description="Disordered" evidence="4">
    <location>
        <begin position="754"/>
        <end position="809"/>
    </location>
</feature>
<feature type="repeat" description="ANK" evidence="3">
    <location>
        <begin position="722"/>
        <end position="758"/>
    </location>
</feature>
<dbReference type="GO" id="GO:0016301">
    <property type="term" value="F:kinase activity"/>
    <property type="evidence" value="ECO:0007669"/>
    <property type="project" value="UniProtKB-KW"/>
</dbReference>
<dbReference type="SMART" id="SM00248">
    <property type="entry name" value="ANK"/>
    <property type="match status" value="7"/>
</dbReference>
<dbReference type="AlphaFoldDB" id="A0A8H6R738"/>
<feature type="compositionally biased region" description="Low complexity" evidence="4">
    <location>
        <begin position="781"/>
        <end position="803"/>
    </location>
</feature>
<dbReference type="PROSITE" id="PS50297">
    <property type="entry name" value="ANK_REP_REGION"/>
    <property type="match status" value="2"/>
</dbReference>
<evidence type="ECO:0000313" key="6">
    <source>
        <dbReference type="Proteomes" id="UP000660729"/>
    </source>
</evidence>